<dbReference type="SUPFAM" id="SSF51182">
    <property type="entry name" value="RmlC-like cupins"/>
    <property type="match status" value="1"/>
</dbReference>
<dbReference type="PANTHER" id="PTHR46796">
    <property type="entry name" value="HTH-TYPE TRANSCRIPTIONAL ACTIVATOR RHAS-RELATED"/>
    <property type="match status" value="1"/>
</dbReference>
<reference evidence="6" key="1">
    <citation type="journal article" date="2019" name="Int. J. Syst. Evol. Microbiol.">
        <title>The Global Catalogue of Microorganisms (GCM) 10K type strain sequencing project: providing services to taxonomists for standard genome sequencing and annotation.</title>
        <authorList>
            <consortium name="The Broad Institute Genomics Platform"/>
            <consortium name="The Broad Institute Genome Sequencing Center for Infectious Disease"/>
            <person name="Wu L."/>
            <person name="Ma J."/>
        </authorList>
    </citation>
    <scope>NUCLEOTIDE SEQUENCE [LARGE SCALE GENOMIC DNA]</scope>
    <source>
        <strain evidence="6">CGMCC 1.15420</strain>
    </source>
</reference>
<dbReference type="PRINTS" id="PR00032">
    <property type="entry name" value="HTHARAC"/>
</dbReference>
<keyword evidence="6" id="KW-1185">Reference proteome</keyword>
<dbReference type="InterPro" id="IPR018060">
    <property type="entry name" value="HTH_AraC"/>
</dbReference>
<dbReference type="PROSITE" id="PS01124">
    <property type="entry name" value="HTH_ARAC_FAMILY_2"/>
    <property type="match status" value="1"/>
</dbReference>
<dbReference type="InterPro" id="IPR014710">
    <property type="entry name" value="RmlC-like_jellyroll"/>
</dbReference>
<evidence type="ECO:0000256" key="3">
    <source>
        <dbReference type="ARBA" id="ARBA00023163"/>
    </source>
</evidence>
<dbReference type="InterPro" id="IPR018062">
    <property type="entry name" value="HTH_AraC-typ_CS"/>
</dbReference>
<proteinExistence type="predicted"/>
<dbReference type="Pfam" id="PF07883">
    <property type="entry name" value="Cupin_2"/>
    <property type="match status" value="1"/>
</dbReference>
<keyword evidence="1" id="KW-0805">Transcription regulation</keyword>
<protein>
    <recommendedName>
        <fullName evidence="4">HTH araC/xylS-type domain-containing protein</fullName>
    </recommendedName>
</protein>
<accession>A0ABQ1W7T1</accession>
<dbReference type="Proteomes" id="UP000608420">
    <property type="component" value="Unassembled WGS sequence"/>
</dbReference>
<comment type="caution">
    <text evidence="5">The sequence shown here is derived from an EMBL/GenBank/DDBJ whole genome shotgun (WGS) entry which is preliminary data.</text>
</comment>
<dbReference type="InterPro" id="IPR050204">
    <property type="entry name" value="AraC_XylS_family_regulators"/>
</dbReference>
<dbReference type="EMBL" id="BMIW01000057">
    <property type="protein sequence ID" value="GGG19486.1"/>
    <property type="molecule type" value="Genomic_DNA"/>
</dbReference>
<evidence type="ECO:0000256" key="1">
    <source>
        <dbReference type="ARBA" id="ARBA00023015"/>
    </source>
</evidence>
<name>A0ABQ1W7T1_9BACL</name>
<dbReference type="InterPro" id="IPR011051">
    <property type="entry name" value="RmlC_Cupin_sf"/>
</dbReference>
<sequence>MTEHIKNERWVYFADWEHGPAARVEDLVLLGYDHFSKATPLTSHMHEDAYEFVYVDQGAVDWEVGEEPYSTNAQHIIHTRPGERHRASFDYIGPSTIWWMIIRDPAQEKEWFGLQEEERQIFVKWIQNCPRVQLVSKDIVIYFKRLKQLLQQQQHTELLEFQLRHYVLELLLHILHHPQHVVQSPNMHTYTLQLKERLLQNPFERYTIGQLAEEMGLSESHFYRVFRETNGQSPTAYMERVRMDYACQVLKESEMSITDIAMELGFKTSQHFSTVFKKMIGMTPKAWRKQNTK</sequence>
<feature type="domain" description="HTH araC/xylS-type" evidence="4">
    <location>
        <begin position="192"/>
        <end position="290"/>
    </location>
</feature>
<dbReference type="SMART" id="SM00342">
    <property type="entry name" value="HTH_ARAC"/>
    <property type="match status" value="1"/>
</dbReference>
<dbReference type="PANTHER" id="PTHR46796:SF13">
    <property type="entry name" value="HTH-TYPE TRANSCRIPTIONAL ACTIVATOR RHAS"/>
    <property type="match status" value="1"/>
</dbReference>
<dbReference type="InterPro" id="IPR009057">
    <property type="entry name" value="Homeodomain-like_sf"/>
</dbReference>
<dbReference type="InterPro" id="IPR020449">
    <property type="entry name" value="Tscrpt_reg_AraC-type_HTH"/>
</dbReference>
<gene>
    <name evidence="5" type="ORF">GCM10010913_46970</name>
</gene>
<dbReference type="Gene3D" id="1.10.10.60">
    <property type="entry name" value="Homeodomain-like"/>
    <property type="match status" value="2"/>
</dbReference>
<evidence type="ECO:0000256" key="2">
    <source>
        <dbReference type="ARBA" id="ARBA00023125"/>
    </source>
</evidence>
<evidence type="ECO:0000313" key="5">
    <source>
        <dbReference type="EMBL" id="GGG19486.1"/>
    </source>
</evidence>
<dbReference type="SUPFAM" id="SSF46689">
    <property type="entry name" value="Homeodomain-like"/>
    <property type="match status" value="2"/>
</dbReference>
<keyword evidence="2" id="KW-0238">DNA-binding</keyword>
<dbReference type="PROSITE" id="PS00041">
    <property type="entry name" value="HTH_ARAC_FAMILY_1"/>
    <property type="match status" value="1"/>
</dbReference>
<dbReference type="RefSeq" id="WP_120461858.1">
    <property type="nucleotide sequence ID" value="NZ_BMIW01000057.1"/>
</dbReference>
<dbReference type="InterPro" id="IPR013096">
    <property type="entry name" value="Cupin_2"/>
</dbReference>
<dbReference type="Gene3D" id="2.60.120.10">
    <property type="entry name" value="Jelly Rolls"/>
    <property type="match status" value="1"/>
</dbReference>
<evidence type="ECO:0000259" key="4">
    <source>
        <dbReference type="PROSITE" id="PS01124"/>
    </source>
</evidence>
<keyword evidence="3" id="KW-0804">Transcription</keyword>
<evidence type="ECO:0000313" key="6">
    <source>
        <dbReference type="Proteomes" id="UP000608420"/>
    </source>
</evidence>
<organism evidence="5 6">
    <name type="scientific">Paenibacillus aceti</name>
    <dbReference type="NCBI Taxonomy" id="1820010"/>
    <lineage>
        <taxon>Bacteria</taxon>
        <taxon>Bacillati</taxon>
        <taxon>Bacillota</taxon>
        <taxon>Bacilli</taxon>
        <taxon>Bacillales</taxon>
        <taxon>Paenibacillaceae</taxon>
        <taxon>Paenibacillus</taxon>
    </lineage>
</organism>
<dbReference type="Pfam" id="PF12833">
    <property type="entry name" value="HTH_18"/>
    <property type="match status" value="1"/>
</dbReference>